<keyword evidence="4" id="KW-0274">FAD</keyword>
<dbReference type="OrthoDB" id="269227at2759"/>
<dbReference type="EMBL" id="BPQB01000066">
    <property type="protein sequence ID" value="GJE97030.1"/>
    <property type="molecule type" value="Genomic_DNA"/>
</dbReference>
<evidence type="ECO:0000256" key="4">
    <source>
        <dbReference type="PIRSR" id="PIRSR000137-2"/>
    </source>
</evidence>
<protein>
    <submittedName>
        <fullName evidence="6">GMC oxidoreductase</fullName>
    </submittedName>
</protein>
<feature type="binding site" evidence="4">
    <location>
        <position position="98"/>
    </location>
    <ligand>
        <name>FAD</name>
        <dbReference type="ChEBI" id="CHEBI:57692"/>
    </ligand>
</feature>
<evidence type="ECO:0000313" key="7">
    <source>
        <dbReference type="Proteomes" id="UP000703269"/>
    </source>
</evidence>
<gene>
    <name evidence="6" type="ORF">PsYK624_132400</name>
</gene>
<accession>A0A9P3LJ55</accession>
<dbReference type="SUPFAM" id="SSF51905">
    <property type="entry name" value="FAD/NAD(P)-binding domain"/>
    <property type="match status" value="1"/>
</dbReference>
<dbReference type="Proteomes" id="UP000703269">
    <property type="component" value="Unassembled WGS sequence"/>
</dbReference>
<evidence type="ECO:0000256" key="3">
    <source>
        <dbReference type="PIRSR" id="PIRSR000137-1"/>
    </source>
</evidence>
<dbReference type="InterPro" id="IPR000172">
    <property type="entry name" value="GMC_OxRdtase_N"/>
</dbReference>
<evidence type="ECO:0000313" key="6">
    <source>
        <dbReference type="EMBL" id="GJE97030.1"/>
    </source>
</evidence>
<sequence length="616" mass="64114">MPIVTSAELTSTPVDYVIVGGGTAGLALAARLSEEPDFVVAVLEAGAHHAPAPEIDVPGLLGRALGNPAYDWAFASTPQARAHGRVVPQPRGKGLGGTSLINYMGVFRPNAAEADALEELGCAGWNWGSLLHYMKKSETLQRSALSAPDAARFAADPDPAFHGTDGPVQHSFGASLGPLHAAFFDTLAALGVPRNPDTSSGNNAGSMTALLSVDARTATRSHAARAYLAPALARPNLRVLPGAHVTKVILEADGELQRALGVEFIADGATRRLDAAREVILAAGTYQTPQLLELSGVGAPGVLGAHGVALKVALPGVGENLQDHIGLPTVVEIVTDAETTDVLREPAVARAQEELYKSQQGLYAAVPAQAFAFLPARALGAPDDMARWAADARAACVEAVARAPGALRAGLERQYAVHARSAEGGVQPVAELLMYTGRAPMPSAPPPAPGTKHLSLVCALSRPFSRGSVHIASAAPLTPPSINPNYFAHGADLALLLRALKFALRVYDSEPIAGMVTRHVMPDRETVEGGDEALEEYARANCRQVFHPVGTAAMAPRAHGGVVDAALRVYGTSNLRVADLSVLPLELVCHTMSVAYAIGEKAADIIKAERGRGVVV</sequence>
<dbReference type="Pfam" id="PF05199">
    <property type="entry name" value="GMC_oxred_C"/>
    <property type="match status" value="1"/>
</dbReference>
<reference evidence="6 7" key="1">
    <citation type="submission" date="2021-08" db="EMBL/GenBank/DDBJ databases">
        <title>Draft Genome Sequence of Phanerochaete sordida strain YK-624.</title>
        <authorList>
            <person name="Mori T."/>
            <person name="Dohra H."/>
            <person name="Suzuki T."/>
            <person name="Kawagishi H."/>
            <person name="Hirai H."/>
        </authorList>
    </citation>
    <scope>NUCLEOTIDE SEQUENCE [LARGE SCALE GENOMIC DNA]</scope>
    <source>
        <strain evidence="6 7">YK-624</strain>
    </source>
</reference>
<keyword evidence="7" id="KW-1185">Reference proteome</keyword>
<proteinExistence type="inferred from homology"/>
<dbReference type="InterPro" id="IPR007867">
    <property type="entry name" value="GMC_OxRtase_C"/>
</dbReference>
<feature type="active site" description="Proton donor" evidence="3">
    <location>
        <position position="547"/>
    </location>
</feature>
<dbReference type="AlphaFoldDB" id="A0A9P3LJ55"/>
<dbReference type="Pfam" id="PF00732">
    <property type="entry name" value="GMC_oxred_N"/>
    <property type="match status" value="1"/>
</dbReference>
<dbReference type="Gene3D" id="3.50.50.60">
    <property type="entry name" value="FAD/NAD(P)-binding domain"/>
    <property type="match status" value="1"/>
</dbReference>
<comment type="similarity">
    <text evidence="2">Belongs to the GMC oxidoreductase family.</text>
</comment>
<dbReference type="SUPFAM" id="SSF54373">
    <property type="entry name" value="FAD-linked reductases, C-terminal domain"/>
    <property type="match status" value="1"/>
</dbReference>
<name>A0A9P3LJ55_9APHY</name>
<dbReference type="InterPro" id="IPR012132">
    <property type="entry name" value="GMC_OxRdtase"/>
</dbReference>
<evidence type="ECO:0000259" key="5">
    <source>
        <dbReference type="PROSITE" id="PS00624"/>
    </source>
</evidence>
<evidence type="ECO:0000256" key="2">
    <source>
        <dbReference type="ARBA" id="ARBA00010790"/>
    </source>
</evidence>
<feature type="active site" description="Proton acceptor" evidence="3">
    <location>
        <position position="590"/>
    </location>
</feature>
<dbReference type="GO" id="GO:0050660">
    <property type="term" value="F:flavin adenine dinucleotide binding"/>
    <property type="evidence" value="ECO:0007669"/>
    <property type="project" value="InterPro"/>
</dbReference>
<feature type="domain" description="Glucose-methanol-choline oxidoreductase N-terminal" evidence="5">
    <location>
        <begin position="284"/>
        <end position="298"/>
    </location>
</feature>
<dbReference type="PANTHER" id="PTHR11552:SF210">
    <property type="entry name" value="GLUCOSE-METHANOL-CHOLINE OXIDOREDUCTASE N-TERMINAL DOMAIN-CONTAINING PROTEIN-RELATED"/>
    <property type="match status" value="1"/>
</dbReference>
<dbReference type="PROSITE" id="PS00624">
    <property type="entry name" value="GMC_OXRED_2"/>
    <property type="match status" value="1"/>
</dbReference>
<organism evidence="6 7">
    <name type="scientific">Phanerochaete sordida</name>
    <dbReference type="NCBI Taxonomy" id="48140"/>
    <lineage>
        <taxon>Eukaryota</taxon>
        <taxon>Fungi</taxon>
        <taxon>Dikarya</taxon>
        <taxon>Basidiomycota</taxon>
        <taxon>Agaricomycotina</taxon>
        <taxon>Agaricomycetes</taxon>
        <taxon>Polyporales</taxon>
        <taxon>Phanerochaetaceae</taxon>
        <taxon>Phanerochaete</taxon>
    </lineage>
</organism>
<evidence type="ECO:0000256" key="1">
    <source>
        <dbReference type="ARBA" id="ARBA00001974"/>
    </source>
</evidence>
<keyword evidence="4" id="KW-0285">Flavoprotein</keyword>
<dbReference type="Gene3D" id="3.30.560.10">
    <property type="entry name" value="Glucose Oxidase, domain 3"/>
    <property type="match status" value="1"/>
</dbReference>
<dbReference type="PANTHER" id="PTHR11552">
    <property type="entry name" value="GLUCOSE-METHANOL-CHOLINE GMC OXIDOREDUCTASE"/>
    <property type="match status" value="1"/>
</dbReference>
<feature type="binding site" evidence="4">
    <location>
        <position position="245"/>
    </location>
    <ligand>
        <name>FAD</name>
        <dbReference type="ChEBI" id="CHEBI:57692"/>
    </ligand>
</feature>
<dbReference type="GO" id="GO:0016614">
    <property type="term" value="F:oxidoreductase activity, acting on CH-OH group of donors"/>
    <property type="evidence" value="ECO:0007669"/>
    <property type="project" value="InterPro"/>
</dbReference>
<dbReference type="InterPro" id="IPR036188">
    <property type="entry name" value="FAD/NAD-bd_sf"/>
</dbReference>
<comment type="cofactor">
    <cofactor evidence="1 4">
        <name>FAD</name>
        <dbReference type="ChEBI" id="CHEBI:57692"/>
    </cofactor>
</comment>
<dbReference type="PIRSF" id="PIRSF000137">
    <property type="entry name" value="Alcohol_oxidase"/>
    <property type="match status" value="1"/>
</dbReference>
<comment type="caution">
    <text evidence="6">The sequence shown here is derived from an EMBL/GenBank/DDBJ whole genome shotgun (WGS) entry which is preliminary data.</text>
</comment>